<evidence type="ECO:0000256" key="1">
    <source>
        <dbReference type="SAM" id="Phobius"/>
    </source>
</evidence>
<keyword evidence="1" id="KW-0812">Transmembrane</keyword>
<proteinExistence type="predicted"/>
<keyword evidence="1" id="KW-0472">Membrane</keyword>
<feature type="transmembrane region" description="Helical" evidence="1">
    <location>
        <begin position="96"/>
        <end position="114"/>
    </location>
</feature>
<sequence>MKNERDHARMSGTMPVWTGPCSNGRDHAGMNGTMAELAGPCPNEQDHGQMNRKHIILIDFQCIVVSLLLSDCLAQKRWKLLGILRGIESRQTFKKRVLNFVILIHWPVLVFFLLEDSYKYRKIQQIKSVQKSDLNVLAVQNENFL</sequence>
<dbReference type="Proteomes" id="UP000230233">
    <property type="component" value="Chromosome II"/>
</dbReference>
<dbReference type="AlphaFoldDB" id="A0A2G5UX31"/>
<keyword evidence="3" id="KW-1185">Reference proteome</keyword>
<evidence type="ECO:0000313" key="3">
    <source>
        <dbReference type="Proteomes" id="UP000230233"/>
    </source>
</evidence>
<protein>
    <submittedName>
        <fullName evidence="2">Uncharacterized protein</fullName>
    </submittedName>
</protein>
<organism evidence="2 3">
    <name type="scientific">Caenorhabditis nigoni</name>
    <dbReference type="NCBI Taxonomy" id="1611254"/>
    <lineage>
        <taxon>Eukaryota</taxon>
        <taxon>Metazoa</taxon>
        <taxon>Ecdysozoa</taxon>
        <taxon>Nematoda</taxon>
        <taxon>Chromadorea</taxon>
        <taxon>Rhabditida</taxon>
        <taxon>Rhabditina</taxon>
        <taxon>Rhabditomorpha</taxon>
        <taxon>Rhabditoidea</taxon>
        <taxon>Rhabditidae</taxon>
        <taxon>Peloderinae</taxon>
        <taxon>Caenorhabditis</taxon>
    </lineage>
</organism>
<evidence type="ECO:0000313" key="2">
    <source>
        <dbReference type="EMBL" id="PIC44059.1"/>
    </source>
</evidence>
<accession>A0A2G5UX31</accession>
<name>A0A2G5UX31_9PELO</name>
<dbReference type="EMBL" id="PDUG01000002">
    <property type="protein sequence ID" value="PIC44059.1"/>
    <property type="molecule type" value="Genomic_DNA"/>
</dbReference>
<gene>
    <name evidence="2" type="primary">Cnig_chr_II.g4556</name>
    <name evidence="2" type="ORF">B9Z55_004556</name>
</gene>
<comment type="caution">
    <text evidence="2">The sequence shown here is derived from an EMBL/GenBank/DDBJ whole genome shotgun (WGS) entry which is preliminary data.</text>
</comment>
<reference evidence="3" key="1">
    <citation type="submission" date="2017-10" db="EMBL/GenBank/DDBJ databases">
        <title>Rapid genome shrinkage in a self-fertile nematode reveals novel sperm competition proteins.</title>
        <authorList>
            <person name="Yin D."/>
            <person name="Schwarz E.M."/>
            <person name="Thomas C.G."/>
            <person name="Felde R.L."/>
            <person name="Korf I.F."/>
            <person name="Cutter A.D."/>
            <person name="Schartner C.M."/>
            <person name="Ralston E.J."/>
            <person name="Meyer B.J."/>
            <person name="Haag E.S."/>
        </authorList>
    </citation>
    <scope>NUCLEOTIDE SEQUENCE [LARGE SCALE GENOMIC DNA]</scope>
    <source>
        <strain evidence="3">JU1422</strain>
    </source>
</reference>
<keyword evidence="1" id="KW-1133">Transmembrane helix</keyword>